<proteinExistence type="predicted"/>
<evidence type="ECO:0000313" key="2">
    <source>
        <dbReference type="Proteomes" id="UP000284177"/>
    </source>
</evidence>
<comment type="caution">
    <text evidence="1">The sequence shown here is derived from an EMBL/GenBank/DDBJ whole genome shotgun (WGS) entry which is preliminary data.</text>
</comment>
<dbReference type="OrthoDB" id="1707003at2"/>
<dbReference type="EMBL" id="MCIB01000011">
    <property type="protein sequence ID" value="RKD32470.1"/>
    <property type="molecule type" value="Genomic_DNA"/>
</dbReference>
<reference evidence="1 2" key="1">
    <citation type="submission" date="2016-08" db="EMBL/GenBank/DDBJ databases">
        <title>Novel Firmicutes and Novel Genomes.</title>
        <authorList>
            <person name="Poppleton D.I."/>
            <person name="Gribaldo S."/>
        </authorList>
    </citation>
    <scope>NUCLEOTIDE SEQUENCE [LARGE SCALE GENOMIC DNA]</scope>
    <source>
        <strain evidence="1 2">CTT3</strain>
    </source>
</reference>
<dbReference type="Proteomes" id="UP000284177">
    <property type="component" value="Unassembled WGS sequence"/>
</dbReference>
<keyword evidence="2" id="KW-1185">Reference proteome</keyword>
<dbReference type="GO" id="GO:0005886">
    <property type="term" value="C:plasma membrane"/>
    <property type="evidence" value="ECO:0007669"/>
    <property type="project" value="TreeGrafter"/>
</dbReference>
<sequence>MNSARDNIMVCVTQQKTCERLIMNGYERKKDNKDKLFVIHVVNENQNFLNNSSDGEALEYLFKVSKKVGADLTVIRAKDTIKALADFAIKNNITQIVMGASPDGDKLRDHNIALKLKKKLPMVDFIIIP</sequence>
<gene>
    <name evidence="1" type="ORF">BET03_11190</name>
</gene>
<dbReference type="AlphaFoldDB" id="A0A419T4K2"/>
<dbReference type="PANTHER" id="PTHR45569">
    <property type="entry name" value="SENSOR PROTEIN KDPD"/>
    <property type="match status" value="1"/>
</dbReference>
<dbReference type="PANTHER" id="PTHR45569:SF1">
    <property type="entry name" value="SENSOR PROTEIN KDPD"/>
    <property type="match status" value="1"/>
</dbReference>
<accession>A0A419T4K2</accession>
<dbReference type="RefSeq" id="WP_120168559.1">
    <property type="nucleotide sequence ID" value="NZ_MCIB01000011.1"/>
</dbReference>
<dbReference type="InterPro" id="IPR052023">
    <property type="entry name" value="Histidine_kinase_KdpD"/>
</dbReference>
<dbReference type="SUPFAM" id="SSF52402">
    <property type="entry name" value="Adenine nucleotide alpha hydrolases-like"/>
    <property type="match status" value="1"/>
</dbReference>
<organism evidence="1 2">
    <name type="scientific">Thermohalobacter berrensis</name>
    <dbReference type="NCBI Taxonomy" id="99594"/>
    <lineage>
        <taxon>Bacteria</taxon>
        <taxon>Bacillati</taxon>
        <taxon>Bacillota</taxon>
        <taxon>Tissierellia</taxon>
        <taxon>Tissierellales</taxon>
        <taxon>Thermohalobacteraceae</taxon>
        <taxon>Thermohalobacter</taxon>
    </lineage>
</organism>
<evidence type="ECO:0000313" key="1">
    <source>
        <dbReference type="EMBL" id="RKD32470.1"/>
    </source>
</evidence>
<protein>
    <submittedName>
        <fullName evidence="1">Universal stress protein UspA</fullName>
    </submittedName>
</protein>
<name>A0A419T4K2_9FIRM</name>
<dbReference type="GO" id="GO:0000155">
    <property type="term" value="F:phosphorelay sensor kinase activity"/>
    <property type="evidence" value="ECO:0007669"/>
    <property type="project" value="TreeGrafter"/>
</dbReference>